<evidence type="ECO:0000313" key="3">
    <source>
        <dbReference type="Proteomes" id="UP001050691"/>
    </source>
</evidence>
<protein>
    <submittedName>
        <fullName evidence="2">Uncharacterized protein</fullName>
    </submittedName>
</protein>
<dbReference type="Proteomes" id="UP001050691">
    <property type="component" value="Unassembled WGS sequence"/>
</dbReference>
<feature type="region of interest" description="Disordered" evidence="1">
    <location>
        <begin position="136"/>
        <end position="164"/>
    </location>
</feature>
<comment type="caution">
    <text evidence="2">The sequence shown here is derived from an EMBL/GenBank/DDBJ whole genome shotgun (WGS) entry which is preliminary data.</text>
</comment>
<name>A0AAV5AAX1_9AGAM</name>
<organism evidence="2 3">
    <name type="scientific">Clathrus columnatus</name>
    <dbReference type="NCBI Taxonomy" id="1419009"/>
    <lineage>
        <taxon>Eukaryota</taxon>
        <taxon>Fungi</taxon>
        <taxon>Dikarya</taxon>
        <taxon>Basidiomycota</taxon>
        <taxon>Agaricomycotina</taxon>
        <taxon>Agaricomycetes</taxon>
        <taxon>Phallomycetidae</taxon>
        <taxon>Phallales</taxon>
        <taxon>Clathraceae</taxon>
        <taxon>Clathrus</taxon>
    </lineage>
</organism>
<evidence type="ECO:0000256" key="1">
    <source>
        <dbReference type="SAM" id="MobiDB-lite"/>
    </source>
</evidence>
<keyword evidence="3" id="KW-1185">Reference proteome</keyword>
<reference evidence="2" key="1">
    <citation type="submission" date="2021-10" db="EMBL/GenBank/DDBJ databases">
        <title>De novo Genome Assembly of Clathrus columnatus (Basidiomycota, Fungi) Using Illumina and Nanopore Sequence Data.</title>
        <authorList>
            <person name="Ogiso-Tanaka E."/>
            <person name="Itagaki H."/>
            <person name="Hosoya T."/>
            <person name="Hosaka K."/>
        </authorList>
    </citation>
    <scope>NUCLEOTIDE SEQUENCE</scope>
    <source>
        <strain evidence="2">MO-923</strain>
    </source>
</reference>
<proteinExistence type="predicted"/>
<sequence>MLAFVVVIHQAWGLWKLKQSVGLQSNGDIVTLLLQQGTLRFCFALFTTTTQVFLSYFAPNLGDGFGPLQNVLSSLLLCEFALELRRHNTTNPVLIQSAINLPTLSFREKPVQSIRYAMGRLHESIVAEMGERNELVDLGHPDSGELDSPQDSHGTAIGATTDDK</sequence>
<dbReference type="AlphaFoldDB" id="A0AAV5AAX1"/>
<dbReference type="EMBL" id="BPWL01000005">
    <property type="protein sequence ID" value="GJJ10623.1"/>
    <property type="molecule type" value="Genomic_DNA"/>
</dbReference>
<gene>
    <name evidence="2" type="ORF">Clacol_004850</name>
</gene>
<accession>A0AAV5AAX1</accession>
<evidence type="ECO:0000313" key="2">
    <source>
        <dbReference type="EMBL" id="GJJ10623.1"/>
    </source>
</evidence>